<dbReference type="InterPro" id="IPR006058">
    <property type="entry name" value="2Fe2S_fd_BS"/>
</dbReference>
<evidence type="ECO:0000313" key="13">
    <source>
        <dbReference type="Proteomes" id="UP000621454"/>
    </source>
</evidence>
<dbReference type="PANTHER" id="PTHR47354">
    <property type="entry name" value="NADH OXIDOREDUCTASE HCR"/>
    <property type="match status" value="1"/>
</dbReference>
<evidence type="ECO:0000256" key="3">
    <source>
        <dbReference type="ARBA" id="ARBA00022630"/>
    </source>
</evidence>
<reference evidence="12" key="2">
    <citation type="submission" date="2020-09" db="EMBL/GenBank/DDBJ databases">
        <authorList>
            <person name="Sun Q."/>
            <person name="Zhou Y."/>
        </authorList>
    </citation>
    <scope>NUCLEOTIDE SEQUENCE</scope>
    <source>
        <strain evidence="12">CGMCC 1.12827</strain>
    </source>
</reference>
<dbReference type="PROSITE" id="PS00197">
    <property type="entry name" value="2FE2S_FER_1"/>
    <property type="match status" value="1"/>
</dbReference>
<keyword evidence="8" id="KW-0408">Iron</keyword>
<dbReference type="Proteomes" id="UP000621454">
    <property type="component" value="Unassembled WGS sequence"/>
</dbReference>
<dbReference type="CDD" id="cd00207">
    <property type="entry name" value="fer2"/>
    <property type="match status" value="1"/>
</dbReference>
<dbReference type="InterPro" id="IPR039261">
    <property type="entry name" value="FNR_nucleotide-bd"/>
</dbReference>
<dbReference type="AlphaFoldDB" id="A0A916WSX9"/>
<dbReference type="PANTHER" id="PTHR47354:SF1">
    <property type="entry name" value="CARNITINE MONOOXYGENASE REDUCTASE SUBUNIT"/>
    <property type="match status" value="1"/>
</dbReference>
<dbReference type="GO" id="GO:0016491">
    <property type="term" value="F:oxidoreductase activity"/>
    <property type="evidence" value="ECO:0007669"/>
    <property type="project" value="UniProtKB-KW"/>
</dbReference>
<keyword evidence="13" id="KW-1185">Reference proteome</keyword>
<dbReference type="Gene3D" id="3.40.50.80">
    <property type="entry name" value="Nucleotide-binding domain of ferredoxin-NADP reductase (FNR) module"/>
    <property type="match status" value="1"/>
</dbReference>
<accession>A0A916WSX9</accession>
<dbReference type="InterPro" id="IPR054582">
    <property type="entry name" value="DmmA-like_N"/>
</dbReference>
<evidence type="ECO:0000256" key="5">
    <source>
        <dbReference type="ARBA" id="ARBA00022714"/>
    </source>
</evidence>
<keyword evidence="9" id="KW-0411">Iron-sulfur</keyword>
<dbReference type="CDD" id="cd06185">
    <property type="entry name" value="PDR_like"/>
    <property type="match status" value="1"/>
</dbReference>
<evidence type="ECO:0000256" key="1">
    <source>
        <dbReference type="ARBA" id="ARBA00001917"/>
    </source>
</evidence>
<evidence type="ECO:0000256" key="4">
    <source>
        <dbReference type="ARBA" id="ARBA00022643"/>
    </source>
</evidence>
<dbReference type="InterPro" id="IPR050415">
    <property type="entry name" value="MRET"/>
</dbReference>
<keyword evidence="7" id="KW-0560">Oxidoreductase</keyword>
<comment type="cofactor">
    <cofactor evidence="2">
        <name>FAD</name>
        <dbReference type="ChEBI" id="CHEBI:57692"/>
    </cofactor>
</comment>
<dbReference type="GO" id="GO:0046872">
    <property type="term" value="F:metal ion binding"/>
    <property type="evidence" value="ECO:0007669"/>
    <property type="project" value="UniProtKB-KW"/>
</dbReference>
<dbReference type="SUPFAM" id="SSF52343">
    <property type="entry name" value="Ferredoxin reductase-like, C-terminal NADP-linked domain"/>
    <property type="match status" value="1"/>
</dbReference>
<evidence type="ECO:0000256" key="7">
    <source>
        <dbReference type="ARBA" id="ARBA00023002"/>
    </source>
</evidence>
<dbReference type="SUPFAM" id="SSF54292">
    <property type="entry name" value="2Fe-2S ferredoxin-like"/>
    <property type="match status" value="1"/>
</dbReference>
<comment type="caution">
    <text evidence="12">The sequence shown here is derived from an EMBL/GenBank/DDBJ whole genome shotgun (WGS) entry which is preliminary data.</text>
</comment>
<dbReference type="InterPro" id="IPR036010">
    <property type="entry name" value="2Fe-2S_ferredoxin-like_sf"/>
</dbReference>
<dbReference type="InterPro" id="IPR017927">
    <property type="entry name" value="FAD-bd_FR_type"/>
</dbReference>
<evidence type="ECO:0000256" key="6">
    <source>
        <dbReference type="ARBA" id="ARBA00022723"/>
    </source>
</evidence>
<feature type="domain" description="FAD-binding FR-type" evidence="11">
    <location>
        <begin position="1"/>
        <end position="106"/>
    </location>
</feature>
<dbReference type="SUPFAM" id="SSF63380">
    <property type="entry name" value="Riboflavin synthase domain-like"/>
    <property type="match status" value="1"/>
</dbReference>
<dbReference type="PROSITE" id="PS51384">
    <property type="entry name" value="FAD_FR"/>
    <property type="match status" value="1"/>
</dbReference>
<keyword evidence="4" id="KW-0288">FMN</keyword>
<organism evidence="12 13">
    <name type="scientific">Gordonia jinhuaensis</name>
    <dbReference type="NCBI Taxonomy" id="1517702"/>
    <lineage>
        <taxon>Bacteria</taxon>
        <taxon>Bacillati</taxon>
        <taxon>Actinomycetota</taxon>
        <taxon>Actinomycetes</taxon>
        <taxon>Mycobacteriales</taxon>
        <taxon>Gordoniaceae</taxon>
        <taxon>Gordonia</taxon>
    </lineage>
</organism>
<name>A0A916WSX9_9ACTN</name>
<dbReference type="EMBL" id="BMGC01000007">
    <property type="protein sequence ID" value="GGB27612.1"/>
    <property type="molecule type" value="Genomic_DNA"/>
</dbReference>
<keyword evidence="3" id="KW-0285">Flavoprotein</keyword>
<dbReference type="Pfam" id="PF22290">
    <property type="entry name" value="DmmA-like_N"/>
    <property type="match status" value="1"/>
</dbReference>
<gene>
    <name evidence="12" type="ORF">GCM10011489_14750</name>
</gene>
<evidence type="ECO:0000313" key="12">
    <source>
        <dbReference type="EMBL" id="GGB27612.1"/>
    </source>
</evidence>
<dbReference type="Gene3D" id="2.40.30.10">
    <property type="entry name" value="Translation factors"/>
    <property type="match status" value="1"/>
</dbReference>
<proteinExistence type="predicted"/>
<feature type="domain" description="2Fe-2S ferredoxin-type" evidence="10">
    <location>
        <begin position="231"/>
        <end position="316"/>
    </location>
</feature>
<dbReference type="GO" id="GO:0051537">
    <property type="term" value="F:2 iron, 2 sulfur cluster binding"/>
    <property type="evidence" value="ECO:0007669"/>
    <property type="project" value="UniProtKB-KW"/>
</dbReference>
<dbReference type="RefSeq" id="WP_188585946.1">
    <property type="nucleotide sequence ID" value="NZ_BMGC01000007.1"/>
</dbReference>
<reference evidence="12" key="1">
    <citation type="journal article" date="2014" name="Int. J. Syst. Evol. Microbiol.">
        <title>Complete genome sequence of Corynebacterium casei LMG S-19264T (=DSM 44701T), isolated from a smear-ripened cheese.</title>
        <authorList>
            <consortium name="US DOE Joint Genome Institute (JGI-PGF)"/>
            <person name="Walter F."/>
            <person name="Albersmeier A."/>
            <person name="Kalinowski J."/>
            <person name="Ruckert C."/>
        </authorList>
    </citation>
    <scope>NUCLEOTIDE SEQUENCE</scope>
    <source>
        <strain evidence="12">CGMCC 1.12827</strain>
    </source>
</reference>
<comment type="cofactor">
    <cofactor evidence="1">
        <name>FMN</name>
        <dbReference type="ChEBI" id="CHEBI:58210"/>
    </cofactor>
</comment>
<dbReference type="InterPro" id="IPR001041">
    <property type="entry name" value="2Fe-2S_ferredoxin-type"/>
</dbReference>
<keyword evidence="5" id="KW-0001">2Fe-2S</keyword>
<dbReference type="Pfam" id="PF00111">
    <property type="entry name" value="Fer2"/>
    <property type="match status" value="1"/>
</dbReference>
<evidence type="ECO:0000256" key="2">
    <source>
        <dbReference type="ARBA" id="ARBA00001974"/>
    </source>
</evidence>
<dbReference type="PROSITE" id="PS51085">
    <property type="entry name" value="2FE2S_FER_2"/>
    <property type="match status" value="1"/>
</dbReference>
<evidence type="ECO:0000259" key="11">
    <source>
        <dbReference type="PROSITE" id="PS51384"/>
    </source>
</evidence>
<evidence type="ECO:0000259" key="10">
    <source>
        <dbReference type="PROSITE" id="PS51085"/>
    </source>
</evidence>
<sequence length="316" mass="34191">MIVTRIRDIAPDVREFELRAADGSELPWYEPGSHIGIEHEAGERPEFNAYSLTDSGIAPQAYRISVLRCGHTDDAGATGGSDWLHDNLTEGTQVRVQGPVSAFRPVPSARNHLLIAVGIGITPILSHLRAARHWGRPITVLYGYSPTRAPHLDELCAEAGDNLRLTCGRAEIAEATAELMSAQPMGTYAYACGPAGYLEDFEKMAAALGWPEDRVRVEHFAGLELDAGDPFTVTVSSTGERIDVPSGVSLLDALDSHGVTVPNMCRQGVCGQCRVRIASGRAVHRDMLTTDAQRQQHSHLYACVSRGVEDTLEVAL</sequence>
<evidence type="ECO:0000256" key="8">
    <source>
        <dbReference type="ARBA" id="ARBA00023004"/>
    </source>
</evidence>
<keyword evidence="6" id="KW-0479">Metal-binding</keyword>
<protein>
    <submittedName>
        <fullName evidence="12">Ferredoxin</fullName>
    </submittedName>
</protein>
<dbReference type="Gene3D" id="3.10.20.30">
    <property type="match status" value="1"/>
</dbReference>
<dbReference type="InterPro" id="IPR012675">
    <property type="entry name" value="Beta-grasp_dom_sf"/>
</dbReference>
<dbReference type="InterPro" id="IPR017938">
    <property type="entry name" value="Riboflavin_synthase-like_b-brl"/>
</dbReference>
<evidence type="ECO:0000256" key="9">
    <source>
        <dbReference type="ARBA" id="ARBA00023014"/>
    </source>
</evidence>